<evidence type="ECO:0000259" key="1">
    <source>
        <dbReference type="Pfam" id="PF03732"/>
    </source>
</evidence>
<protein>
    <recommendedName>
        <fullName evidence="1">Retrotransposon gag domain-containing protein</fullName>
    </recommendedName>
</protein>
<reference evidence="2 3" key="1">
    <citation type="submission" date="2024-01" db="EMBL/GenBank/DDBJ databases">
        <title>Genome assemblies of Stephania.</title>
        <authorList>
            <person name="Yang L."/>
        </authorList>
    </citation>
    <scope>NUCLEOTIDE SEQUENCE [LARGE SCALE GENOMIC DNA]</scope>
    <source>
        <strain evidence="2">JXDWG</strain>
        <tissue evidence="2">Leaf</tissue>
    </source>
</reference>
<dbReference type="AlphaFoldDB" id="A0AAP0JI65"/>
<sequence>MTWTEFRELFYDQYIPMEVRLRLRDEFLTLRQGNQTLMQYIERFRHLLQLSMDVARTEHLQIYYFS</sequence>
<evidence type="ECO:0000313" key="2">
    <source>
        <dbReference type="EMBL" id="KAK9133816.1"/>
    </source>
</evidence>
<comment type="caution">
    <text evidence="2">The sequence shown here is derived from an EMBL/GenBank/DDBJ whole genome shotgun (WGS) entry which is preliminary data.</text>
</comment>
<keyword evidence="3" id="KW-1185">Reference proteome</keyword>
<dbReference type="InterPro" id="IPR005162">
    <property type="entry name" value="Retrotrans_gag_dom"/>
</dbReference>
<name>A0AAP0JI65_9MAGN</name>
<evidence type="ECO:0000313" key="3">
    <source>
        <dbReference type="Proteomes" id="UP001419268"/>
    </source>
</evidence>
<organism evidence="2 3">
    <name type="scientific">Stephania cephalantha</name>
    <dbReference type="NCBI Taxonomy" id="152367"/>
    <lineage>
        <taxon>Eukaryota</taxon>
        <taxon>Viridiplantae</taxon>
        <taxon>Streptophyta</taxon>
        <taxon>Embryophyta</taxon>
        <taxon>Tracheophyta</taxon>
        <taxon>Spermatophyta</taxon>
        <taxon>Magnoliopsida</taxon>
        <taxon>Ranunculales</taxon>
        <taxon>Menispermaceae</taxon>
        <taxon>Menispermoideae</taxon>
        <taxon>Cissampelideae</taxon>
        <taxon>Stephania</taxon>
    </lineage>
</organism>
<dbReference type="Pfam" id="PF03732">
    <property type="entry name" value="Retrotrans_gag"/>
    <property type="match status" value="1"/>
</dbReference>
<gene>
    <name evidence="2" type="ORF">Scep_013344</name>
</gene>
<dbReference type="Proteomes" id="UP001419268">
    <property type="component" value="Unassembled WGS sequence"/>
</dbReference>
<feature type="domain" description="Retrotransposon gag" evidence="1">
    <location>
        <begin position="2"/>
        <end position="62"/>
    </location>
</feature>
<accession>A0AAP0JI65</accession>
<proteinExistence type="predicted"/>
<dbReference type="EMBL" id="JBBNAG010000005">
    <property type="protein sequence ID" value="KAK9133816.1"/>
    <property type="molecule type" value="Genomic_DNA"/>
</dbReference>